<evidence type="ECO:0000313" key="3">
    <source>
        <dbReference type="EnsemblMetazoa" id="ISCW003622-PA"/>
    </source>
</evidence>
<evidence type="ECO:0000313" key="2">
    <source>
        <dbReference type="EMBL" id="EEC04847.1"/>
    </source>
</evidence>
<dbReference type="AlphaFoldDB" id="B7PE25"/>
<gene>
    <name evidence="2" type="ORF">IscW_ISCW003622</name>
</gene>
<dbReference type="InParanoid" id="B7PE25"/>
<feature type="compositionally biased region" description="Low complexity" evidence="1">
    <location>
        <begin position="79"/>
        <end position="94"/>
    </location>
</feature>
<feature type="region of interest" description="Disordered" evidence="1">
    <location>
        <begin position="1"/>
        <end position="29"/>
    </location>
</feature>
<accession>B7PE25</accession>
<sequence>MPHSPGPAEPLKGAAWRRQRPQRQRRRKLPLPLFLEAARGRRQRSRRAISVPLYALVPIQAPVRFKGAATAATIATAEPPPTAAVTRPAARPTTIGELGRWGLPAH</sequence>
<dbReference type="EnsemblMetazoa" id="ISCW003622-RA">
    <property type="protein sequence ID" value="ISCW003622-PA"/>
    <property type="gene ID" value="ISCW003622"/>
</dbReference>
<dbReference type="VEuPathDB" id="VectorBase:ISCW003622"/>
<proteinExistence type="predicted"/>
<evidence type="ECO:0000313" key="4">
    <source>
        <dbReference type="Proteomes" id="UP000001555"/>
    </source>
</evidence>
<dbReference type="EMBL" id="DS693374">
    <property type="protein sequence ID" value="EEC04847.1"/>
    <property type="molecule type" value="Genomic_DNA"/>
</dbReference>
<reference evidence="2 4" key="1">
    <citation type="submission" date="2008-03" db="EMBL/GenBank/DDBJ databases">
        <title>Annotation of Ixodes scapularis.</title>
        <authorList>
            <consortium name="Ixodes scapularis Genome Project Consortium"/>
            <person name="Caler E."/>
            <person name="Hannick L.I."/>
            <person name="Bidwell S."/>
            <person name="Joardar V."/>
            <person name="Thiagarajan M."/>
            <person name="Amedeo P."/>
            <person name="Galinsky K.J."/>
            <person name="Schobel S."/>
            <person name="Inman J."/>
            <person name="Hostetler J."/>
            <person name="Miller J."/>
            <person name="Hammond M."/>
            <person name="Megy K."/>
            <person name="Lawson D."/>
            <person name="Kodira C."/>
            <person name="Sutton G."/>
            <person name="Meyer J."/>
            <person name="Hill C.A."/>
            <person name="Birren B."/>
            <person name="Nene V."/>
            <person name="Collins F."/>
            <person name="Alarcon-Chaidez F."/>
            <person name="Wikel S."/>
            <person name="Strausberg R."/>
        </authorList>
    </citation>
    <scope>NUCLEOTIDE SEQUENCE [LARGE SCALE GENOMIC DNA]</scope>
    <source>
        <strain evidence="4">Wikel</strain>
        <strain evidence="2">Wikel colony</strain>
    </source>
</reference>
<organism>
    <name type="scientific">Ixodes scapularis</name>
    <name type="common">Black-legged tick</name>
    <name type="synonym">Deer tick</name>
    <dbReference type="NCBI Taxonomy" id="6945"/>
    <lineage>
        <taxon>Eukaryota</taxon>
        <taxon>Metazoa</taxon>
        <taxon>Ecdysozoa</taxon>
        <taxon>Arthropoda</taxon>
        <taxon>Chelicerata</taxon>
        <taxon>Arachnida</taxon>
        <taxon>Acari</taxon>
        <taxon>Parasitiformes</taxon>
        <taxon>Ixodida</taxon>
        <taxon>Ixodoidea</taxon>
        <taxon>Ixodidae</taxon>
        <taxon>Ixodinae</taxon>
        <taxon>Ixodes</taxon>
    </lineage>
</organism>
<evidence type="ECO:0000256" key="1">
    <source>
        <dbReference type="SAM" id="MobiDB-lite"/>
    </source>
</evidence>
<dbReference type="HOGENOM" id="CLU_2226057_0_0_1"/>
<dbReference type="Proteomes" id="UP000001555">
    <property type="component" value="Unassembled WGS sequence"/>
</dbReference>
<feature type="compositionally biased region" description="Basic residues" evidence="1">
    <location>
        <begin position="15"/>
        <end position="29"/>
    </location>
</feature>
<keyword evidence="4" id="KW-1185">Reference proteome</keyword>
<feature type="region of interest" description="Disordered" evidence="1">
    <location>
        <begin position="79"/>
        <end position="106"/>
    </location>
</feature>
<reference evidence="3" key="2">
    <citation type="submission" date="2020-05" db="UniProtKB">
        <authorList>
            <consortium name="EnsemblMetazoa"/>
        </authorList>
    </citation>
    <scope>IDENTIFICATION</scope>
    <source>
        <strain evidence="3">wikel</strain>
    </source>
</reference>
<name>B7PE25_IXOSC</name>
<dbReference type="PaxDb" id="6945-B7PE25"/>
<dbReference type="EMBL" id="ABJB010840731">
    <property type="status" value="NOT_ANNOTATED_CDS"/>
    <property type="molecule type" value="Genomic_DNA"/>
</dbReference>
<protein>
    <submittedName>
        <fullName evidence="2 3">Uncharacterized protein</fullName>
    </submittedName>
</protein>